<dbReference type="AlphaFoldDB" id="A0A8S0VD42"/>
<feature type="region of interest" description="Disordered" evidence="1">
    <location>
        <begin position="48"/>
        <end position="135"/>
    </location>
</feature>
<feature type="compositionally biased region" description="Basic and acidic residues" evidence="1">
    <location>
        <begin position="73"/>
        <end position="83"/>
    </location>
</feature>
<comment type="caution">
    <text evidence="2">The sequence shown here is derived from an EMBL/GenBank/DDBJ whole genome shotgun (WGS) entry which is preliminary data.</text>
</comment>
<keyword evidence="3" id="KW-1185">Reference proteome</keyword>
<protein>
    <submittedName>
        <fullName evidence="2">Uncharacterized protein</fullName>
    </submittedName>
</protein>
<evidence type="ECO:0000313" key="2">
    <source>
        <dbReference type="EMBL" id="CAA3031626.1"/>
    </source>
</evidence>
<dbReference type="EMBL" id="CACTIH010009467">
    <property type="protein sequence ID" value="CAA3031626.1"/>
    <property type="molecule type" value="Genomic_DNA"/>
</dbReference>
<reference evidence="2 3" key="1">
    <citation type="submission" date="2019-12" db="EMBL/GenBank/DDBJ databases">
        <authorList>
            <person name="Alioto T."/>
            <person name="Alioto T."/>
            <person name="Gomez Garrido J."/>
        </authorList>
    </citation>
    <scope>NUCLEOTIDE SEQUENCE [LARGE SCALE GENOMIC DNA]</scope>
</reference>
<dbReference type="Gramene" id="OE9A009328T1">
    <property type="protein sequence ID" value="OE9A009328C1"/>
    <property type="gene ID" value="OE9A009328"/>
</dbReference>
<dbReference type="Proteomes" id="UP000594638">
    <property type="component" value="Unassembled WGS sequence"/>
</dbReference>
<feature type="compositionally biased region" description="Basic and acidic residues" evidence="1">
    <location>
        <begin position="119"/>
        <end position="128"/>
    </location>
</feature>
<evidence type="ECO:0000313" key="3">
    <source>
        <dbReference type="Proteomes" id="UP000594638"/>
    </source>
</evidence>
<evidence type="ECO:0000256" key="1">
    <source>
        <dbReference type="SAM" id="MobiDB-lite"/>
    </source>
</evidence>
<sequence length="135" mass="15645">MRDDMEGMLYDQRILFEMRLRIVKLEIMQHVIEEFARLRDFISILAPPSDGTSTFAVAPVVNEPNIWDDPHEDGEGSNERSPHDDDETEEAKMQEVNAREGSDERSRQDDDHADEGEMQETRKAERNGAHRMMTV</sequence>
<name>A0A8S0VD42_OLEEU</name>
<proteinExistence type="predicted"/>
<feature type="compositionally biased region" description="Basic and acidic residues" evidence="1">
    <location>
        <begin position="90"/>
        <end position="110"/>
    </location>
</feature>
<gene>
    <name evidence="2" type="ORF">OLEA9_A009328</name>
</gene>
<accession>A0A8S0VD42</accession>
<organism evidence="2 3">
    <name type="scientific">Olea europaea subsp. europaea</name>
    <dbReference type="NCBI Taxonomy" id="158383"/>
    <lineage>
        <taxon>Eukaryota</taxon>
        <taxon>Viridiplantae</taxon>
        <taxon>Streptophyta</taxon>
        <taxon>Embryophyta</taxon>
        <taxon>Tracheophyta</taxon>
        <taxon>Spermatophyta</taxon>
        <taxon>Magnoliopsida</taxon>
        <taxon>eudicotyledons</taxon>
        <taxon>Gunneridae</taxon>
        <taxon>Pentapetalae</taxon>
        <taxon>asterids</taxon>
        <taxon>lamiids</taxon>
        <taxon>Lamiales</taxon>
        <taxon>Oleaceae</taxon>
        <taxon>Oleeae</taxon>
        <taxon>Olea</taxon>
    </lineage>
</organism>